<dbReference type="Pfam" id="PF00614">
    <property type="entry name" value="PLDc"/>
    <property type="match status" value="1"/>
</dbReference>
<dbReference type="SMART" id="SM00155">
    <property type="entry name" value="PLDc"/>
    <property type="match status" value="2"/>
</dbReference>
<gene>
    <name evidence="14" type="ORF">FQN60_009059</name>
</gene>
<dbReference type="InterPro" id="IPR003210">
    <property type="entry name" value="Signal_recog_particle_SRP14"/>
</dbReference>
<feature type="compositionally biased region" description="Polar residues" evidence="11">
    <location>
        <begin position="626"/>
        <end position="648"/>
    </location>
</feature>
<dbReference type="FunFam" id="3.30.720.10:FF:000003">
    <property type="entry name" value="Signal recognition particle 14"/>
    <property type="match status" value="1"/>
</dbReference>
<dbReference type="GO" id="GO:0006614">
    <property type="term" value="P:SRP-dependent cotranslational protein targeting to membrane"/>
    <property type="evidence" value="ECO:0007669"/>
    <property type="project" value="InterPro"/>
</dbReference>
<feature type="compositionally biased region" description="Low complexity" evidence="11">
    <location>
        <begin position="1285"/>
        <end position="1305"/>
    </location>
</feature>
<feature type="compositionally biased region" description="Polar residues" evidence="11">
    <location>
        <begin position="712"/>
        <end position="723"/>
    </location>
</feature>
<feature type="region of interest" description="Disordered" evidence="11">
    <location>
        <begin position="163"/>
        <end position="250"/>
    </location>
</feature>
<feature type="compositionally biased region" description="Basic and acidic residues" evidence="11">
    <location>
        <begin position="1485"/>
        <end position="1496"/>
    </location>
</feature>
<comment type="similarity">
    <text evidence="3">Belongs to the SRP14 family.</text>
</comment>
<feature type="region of interest" description="Disordered" evidence="11">
    <location>
        <begin position="270"/>
        <end position="308"/>
    </location>
</feature>
<feature type="compositionally biased region" description="Basic and acidic residues" evidence="11">
    <location>
        <begin position="270"/>
        <end position="285"/>
    </location>
</feature>
<feature type="compositionally biased region" description="Low complexity" evidence="11">
    <location>
        <begin position="1607"/>
        <end position="1617"/>
    </location>
</feature>
<feature type="compositionally biased region" description="Basic and acidic residues" evidence="11">
    <location>
        <begin position="555"/>
        <end position="564"/>
    </location>
</feature>
<feature type="compositionally biased region" description="Low complexity" evidence="11">
    <location>
        <begin position="299"/>
        <end position="308"/>
    </location>
</feature>
<feature type="region of interest" description="Disordered" evidence="11">
    <location>
        <begin position="1604"/>
        <end position="1658"/>
    </location>
</feature>
<feature type="compositionally biased region" description="Polar residues" evidence="11">
    <location>
        <begin position="1072"/>
        <end position="1093"/>
    </location>
</feature>
<dbReference type="InterPro" id="IPR009018">
    <property type="entry name" value="Signal_recog_particle_SRP9/14"/>
</dbReference>
<keyword evidence="6" id="KW-0963">Cytoplasm</keyword>
<dbReference type="Gene3D" id="3.30.870.10">
    <property type="entry name" value="Endonuclease Chain A"/>
    <property type="match status" value="2"/>
</dbReference>
<feature type="compositionally biased region" description="Basic and acidic residues" evidence="11">
    <location>
        <begin position="1112"/>
        <end position="1123"/>
    </location>
</feature>
<organism evidence="14 15">
    <name type="scientific">Etheostoma spectabile</name>
    <name type="common">orangethroat darter</name>
    <dbReference type="NCBI Taxonomy" id="54343"/>
    <lineage>
        <taxon>Eukaryota</taxon>
        <taxon>Metazoa</taxon>
        <taxon>Chordata</taxon>
        <taxon>Craniata</taxon>
        <taxon>Vertebrata</taxon>
        <taxon>Euteleostomi</taxon>
        <taxon>Actinopterygii</taxon>
        <taxon>Neopterygii</taxon>
        <taxon>Teleostei</taxon>
        <taxon>Neoteleostei</taxon>
        <taxon>Acanthomorphata</taxon>
        <taxon>Eupercaria</taxon>
        <taxon>Perciformes</taxon>
        <taxon>Percoidei</taxon>
        <taxon>Percidae</taxon>
        <taxon>Etheostomatinae</taxon>
        <taxon>Etheostoma</taxon>
    </lineage>
</organism>
<feature type="compositionally biased region" description="Basic and acidic residues" evidence="11">
    <location>
        <begin position="867"/>
        <end position="877"/>
    </location>
</feature>
<feature type="region of interest" description="Disordered" evidence="11">
    <location>
        <begin position="378"/>
        <end position="587"/>
    </location>
</feature>
<evidence type="ECO:0000256" key="9">
    <source>
        <dbReference type="ARBA" id="ARBA00023274"/>
    </source>
</evidence>
<evidence type="ECO:0000259" key="13">
    <source>
        <dbReference type="PROSITE" id="PS50035"/>
    </source>
</evidence>
<keyword evidence="7" id="KW-0694">RNA-binding</keyword>
<feature type="compositionally biased region" description="Polar residues" evidence="11">
    <location>
        <begin position="386"/>
        <end position="400"/>
    </location>
</feature>
<dbReference type="GO" id="GO:0030942">
    <property type="term" value="F:endoplasmic reticulum signal peptide binding"/>
    <property type="evidence" value="ECO:0007669"/>
    <property type="project" value="InterPro"/>
</dbReference>
<dbReference type="InterPro" id="IPR000253">
    <property type="entry name" value="FHA_dom"/>
</dbReference>
<evidence type="ECO:0000256" key="2">
    <source>
        <dbReference type="ARBA" id="ARBA00008664"/>
    </source>
</evidence>
<evidence type="ECO:0000256" key="8">
    <source>
        <dbReference type="ARBA" id="ARBA00023135"/>
    </source>
</evidence>
<dbReference type="PANTHER" id="PTHR15715">
    <property type="entry name" value="CENTROSOMAL PROTEIN OF 170 KDA"/>
    <property type="match status" value="1"/>
</dbReference>
<comment type="function">
    <text evidence="10">Component of the signal recognition particle (SRP) complex, a ribonucleoprotein complex that mediates the cotranslational targeting of secretory and membrane proteins to the endoplasmic reticulum (ER). SRP9 together with SRP14 and the Alu portion of the SRP RNA, constitutes the elongation arrest domain of SRP. The complex of SRP9 and SRP14 is required for SRP RNA binding.</text>
</comment>
<evidence type="ECO:0000256" key="5">
    <source>
        <dbReference type="ARBA" id="ARBA00017926"/>
    </source>
</evidence>
<dbReference type="EMBL" id="VOFY01000020">
    <property type="protein sequence ID" value="KAA8582319.1"/>
    <property type="molecule type" value="Genomic_DNA"/>
</dbReference>
<dbReference type="GO" id="GO:0003824">
    <property type="term" value="F:catalytic activity"/>
    <property type="evidence" value="ECO:0007669"/>
    <property type="project" value="InterPro"/>
</dbReference>
<dbReference type="Pfam" id="PF00498">
    <property type="entry name" value="FHA"/>
    <property type="match status" value="1"/>
</dbReference>
<dbReference type="GO" id="GO:0008312">
    <property type="term" value="F:7S RNA binding"/>
    <property type="evidence" value="ECO:0007669"/>
    <property type="project" value="InterPro"/>
</dbReference>
<feature type="compositionally biased region" description="Polar residues" evidence="11">
    <location>
        <begin position="601"/>
        <end position="616"/>
    </location>
</feature>
<proteinExistence type="inferred from homology"/>
<dbReference type="PROSITE" id="PS50006">
    <property type="entry name" value="FHA_DOMAIN"/>
    <property type="match status" value="1"/>
</dbReference>
<feature type="compositionally biased region" description="Polar residues" evidence="11">
    <location>
        <begin position="1323"/>
        <end position="1336"/>
    </location>
</feature>
<comment type="subcellular location">
    <subcellularLocation>
        <location evidence="1">Cytoplasm</location>
    </subcellularLocation>
</comment>
<feature type="region of interest" description="Disordered" evidence="11">
    <location>
        <begin position="1467"/>
        <end position="1506"/>
    </location>
</feature>
<evidence type="ECO:0000256" key="11">
    <source>
        <dbReference type="SAM" id="MobiDB-lite"/>
    </source>
</evidence>
<dbReference type="SUPFAM" id="SSF54762">
    <property type="entry name" value="Signal recognition particle alu RNA binding heterodimer, SRP9/14"/>
    <property type="match status" value="1"/>
</dbReference>
<dbReference type="InterPro" id="IPR008984">
    <property type="entry name" value="SMAD_FHA_dom_sf"/>
</dbReference>
<name>A0A5J5CN52_9PERO</name>
<feature type="domain" description="PLD phosphodiesterase" evidence="13">
    <location>
        <begin position="2051"/>
        <end position="2077"/>
    </location>
</feature>
<dbReference type="InterPro" id="IPR029300">
    <property type="entry name" value="CEP170_C"/>
</dbReference>
<protein>
    <recommendedName>
        <fullName evidence="5">Signal recognition particle 14 kDa protein</fullName>
    </recommendedName>
</protein>
<keyword evidence="8" id="KW-0733">Signal recognition particle</keyword>
<evidence type="ECO:0000256" key="10">
    <source>
        <dbReference type="ARBA" id="ARBA00045462"/>
    </source>
</evidence>
<feature type="region of interest" description="Disordered" evidence="11">
    <location>
        <begin position="1050"/>
        <end position="1409"/>
    </location>
</feature>
<dbReference type="GO" id="GO:0005786">
    <property type="term" value="C:signal recognition particle, endoplasmic reticulum targeting"/>
    <property type="evidence" value="ECO:0007669"/>
    <property type="project" value="UniProtKB-KW"/>
</dbReference>
<feature type="compositionally biased region" description="Basic and acidic residues" evidence="11">
    <location>
        <begin position="890"/>
        <end position="914"/>
    </location>
</feature>
<dbReference type="Pfam" id="PF13918">
    <property type="entry name" value="PLDc_3"/>
    <property type="match status" value="1"/>
</dbReference>
<evidence type="ECO:0000256" key="6">
    <source>
        <dbReference type="ARBA" id="ARBA00022490"/>
    </source>
</evidence>
<feature type="region of interest" description="Disordered" evidence="11">
    <location>
        <begin position="983"/>
        <end position="1028"/>
    </location>
</feature>
<feature type="compositionally biased region" description="Basic and acidic residues" evidence="11">
    <location>
        <begin position="401"/>
        <end position="411"/>
    </location>
</feature>
<comment type="caution">
    <text evidence="14">The sequence shown here is derived from an EMBL/GenBank/DDBJ whole genome shotgun (WGS) entry which is preliminary data.</text>
</comment>
<dbReference type="InterPro" id="IPR032803">
    <property type="entry name" value="PLDc_3"/>
</dbReference>
<feature type="compositionally biased region" description="Polar residues" evidence="11">
    <location>
        <begin position="515"/>
        <end position="537"/>
    </location>
</feature>
<keyword evidence="9" id="KW-0687">Ribonucleoprotein</keyword>
<dbReference type="PANTHER" id="PTHR15715:SF18">
    <property type="entry name" value="CENTROSOMAL PROTEIN OF 170 KDA PROTEIN B"/>
    <property type="match status" value="1"/>
</dbReference>
<feature type="region of interest" description="Disordered" evidence="11">
    <location>
        <begin position="599"/>
        <end position="688"/>
    </location>
</feature>
<dbReference type="SUPFAM" id="SSF49879">
    <property type="entry name" value="SMAD/FHA domain"/>
    <property type="match status" value="1"/>
</dbReference>
<dbReference type="Pfam" id="PF15308">
    <property type="entry name" value="CEP170_C"/>
    <property type="match status" value="1"/>
</dbReference>
<reference evidence="14 15" key="1">
    <citation type="submission" date="2019-08" db="EMBL/GenBank/DDBJ databases">
        <title>A chromosome-level genome assembly, high-density linkage maps, and genome scans reveal the genomic architecture of hybrid incompatibilities underlying speciation via character displacement in darters (Percidae: Etheostominae).</title>
        <authorList>
            <person name="Moran R.L."/>
            <person name="Catchen J.M."/>
            <person name="Fuller R.C."/>
        </authorList>
    </citation>
    <scope>NUCLEOTIDE SEQUENCE [LARGE SCALE GENOMIC DNA]</scope>
    <source>
        <strain evidence="14">EspeVRDwgs_2016</strain>
        <tissue evidence="14">Muscle</tissue>
    </source>
</reference>
<feature type="region of interest" description="Disordered" evidence="11">
    <location>
        <begin position="861"/>
        <end position="914"/>
    </location>
</feature>
<sequence length="2194" mass="242967">MSVTSWFLVSSSGTRHRLPREMIFVGRDDCELMLQSRSVDKQHAVINHDPNTDEHMVKDLGSLNGVSESISSVKLPVIKEPATGLPEDSSLNTTNESQSTKLSTFVNDLRIPDQTYITLKLSDVIRFGYDILFIQHKVPEEALKHEKYTSQLQLSIKALQAKAKEKQQLQSPEKSKGPVSKLQDRAERRAQSFTATDSPISKPTPLYGQPSWWGEDEDAANKKRNRGGKLPEQESPEPTKDVSRYEVNSSLSDNQAKSIFSYRREPSYFEIPTKELKQRPSKKPESQVNEVPTKDTPDTTEVVSSTPPVVQSHASFTIEFDECTPGKMKIKDHVTKFSLRQQQKLPSTELVTTPTEVVSAESKVADWLVQSNASMIRRRSTAEDMYSTNSDPSLLKNTKTNHPEDGTHSDSGDPAINGSDSIQAEPQIGSHVSPQPLRDSLPQHLASPDSEEPLSHTPPESQSLSSHGKAEPHQAFVIEFFDDNSRKKRSQSFANNTSPPEPSGLRLQLGKAKKSSSPNGERQVQSPASTTPATQRYTVPLKDMPSTGFQRAGSLRREKTEDRINTSFSSRSSSSVSVRPFSSVGRRSKLAQEFTAEFLKQTKQSSSASWDRNTSSPPTPAKTETVVVSQTSPTPSKASFQPQTSSPIHQPVPLKAPMMSLESQTVEVKSPHVGPKTEDEDSLSDAGTYTIEADVQDRELEEARSNIDQAKRTNQSEAETSSAFRPLIVESREQHRQSSCGEVRPAPEQGQSLVKVQSASAVLQGAPKWMSCWASLADSYTESGPSSGLFDMPSQMELSGGAQGTIIHKAMLSRHHDSTDCDGSRARRVLPQVPLGEKSDIPNPSIHVQYDPHLTFDVGENRLVPPRSHDSLDRLTVQDDVEPDSLSDASRSDDGSIVEQRRRPLSDTEENKNKDRIFTKSTSFYIGSEEAESQLEHGGFPKTEIKLATKTFSTATMTKQRGNQDSEKVKPGVSAPILSQITRSPESKEGTVSQLIRQESFTKERPSNARLPNISVQRGPESFQGACNQDTHSYLKQTEDVLAVLEAKLQAGQSEKTPSPIIDSLSAESDVDTSSTVSQHSNKTRPNTLTKKPSVSGLHRERSSASIASQDSSHHSTTSEKLRSLGADSNNKTESVRRPVGLRRSVGKRGSTDLSDDPQSLPYSDQESNIPQTRTKYTVHLQKEDAKTSKTSQALNRANSLLAPRPTRASMLRRARLGEASDNEGTETDRVSQEAGNAPAKQPQETKKLSRLDMLAMPRKRTSSFNTTSDTEASSSPQWTGRSTGFSNRSTESGSSSVRRASASGLKPVERQQKAPLTPLTRGRSSSAKYASSTANSRRRQKGSDYASTSDEEYDSNQSTPKHKRSQPSSASHSPRHQPRPQPVVALHQKPPCRDSEEENHEGDNFHSWSNHSSEIARLSQDLAKDLAILAREIHDVAGDGDPQNPGMASSAPVSTVTAHEQLVHRIPEAGLNYQRVPPSSSSTREPDQSSADHEQHRRQRAQSRDEVIVDDPLMLNPVSQITMAIKENTEQLSDKIKVLFQDRMDIWEEIEAKVNSDNDVPVIKTSNKEITSILKELRRVQRQLEVINTVMEPSAQAEASKALAISSSSVRPSRPPVSRDWRTIHSVSKRGGGPRPSEGWDHHTSPTPPQAQELSEHCGKYMSRPETKRSTSCVTLAVVLGCLTVLGILLAIAVLKRPPPHEDHETLPNEAAGSNFSTDQCSMTLVESIPQHMKYKANVTLGIPLEKAWKDLLSVATDQVDVASFYWTLTGEDINVNSSSDIPGREILKELEELPTRNVSVRVVTSVPSVRTNSTDLKILKNKGVQVRKVNFGHLTKGVLHSKFWIVDRKHVFIGSANMDWRALTQVKELGVVVYNCPSLAKDLHKIFQSYWAMGQSNSSLPQPWPAKYDTSINKHHPLLVKTDNISSRLYLTGSPPSFCPPSRTQDLEAIVSIISDAQHYVDVAVMEYFPTTRFEKPQRYWPFIDDAIRTAAFERKVKMRMLISCGRDSDPAMLPFLQSLASMNSPHQDISIQIKLYIVPVGNQSDIPYTRVNHNKYMVTDKVAYIGTSNWSGDYFVTTAGVGLVISQHAPHPVWRTKALQSQLRAVFERDWNSEFAFLTELTRLFQKCRTSGSVVITLKKYDGRTKPAPRKGHTESFEPADNKCLIRASEGKKKISTVVSTKEVIKFQMVG</sequence>
<feature type="compositionally biased region" description="Polar residues" evidence="11">
    <location>
        <begin position="983"/>
        <end position="999"/>
    </location>
</feature>
<feature type="compositionally biased region" description="Polar residues" evidence="11">
    <location>
        <begin position="1263"/>
        <end position="1284"/>
    </location>
</feature>
<feature type="domain" description="PLD phosphodiesterase" evidence="13">
    <location>
        <begin position="1837"/>
        <end position="1864"/>
    </location>
</feature>
<feature type="domain" description="FHA" evidence="12">
    <location>
        <begin position="23"/>
        <end position="66"/>
    </location>
</feature>
<dbReference type="Gene3D" id="3.30.720.10">
    <property type="entry name" value="Signal recognition particle alu RNA binding heterodimer, srp9/1"/>
    <property type="match status" value="1"/>
</dbReference>
<feature type="compositionally biased region" description="Polar residues" evidence="11">
    <location>
        <begin position="1189"/>
        <end position="1199"/>
    </location>
</feature>
<accession>A0A5J5CN52</accession>
<comment type="similarity">
    <text evidence="2">Belongs to the phospholipase D family.</text>
</comment>
<comment type="similarity">
    <text evidence="4">Belongs to the CEP170 family.</text>
</comment>
<evidence type="ECO:0000256" key="1">
    <source>
        <dbReference type="ARBA" id="ARBA00004496"/>
    </source>
</evidence>
<dbReference type="SUPFAM" id="SSF56024">
    <property type="entry name" value="Phospholipase D/nuclease"/>
    <property type="match status" value="2"/>
</dbReference>
<feature type="compositionally biased region" description="Basic and acidic residues" evidence="11">
    <location>
        <begin position="229"/>
        <end position="244"/>
    </location>
</feature>
<evidence type="ECO:0000313" key="15">
    <source>
        <dbReference type="Proteomes" id="UP000327493"/>
    </source>
</evidence>
<feature type="region of interest" description="Disordered" evidence="11">
    <location>
        <begin position="706"/>
        <end position="726"/>
    </location>
</feature>
<evidence type="ECO:0000259" key="12">
    <source>
        <dbReference type="PROSITE" id="PS50006"/>
    </source>
</evidence>
<feature type="compositionally biased region" description="Polar residues" evidence="11">
    <location>
        <begin position="191"/>
        <end position="201"/>
    </location>
</feature>
<keyword evidence="15" id="KW-1185">Reference proteome</keyword>
<feature type="compositionally biased region" description="Low complexity" evidence="11">
    <location>
        <begin position="567"/>
        <end position="585"/>
    </location>
</feature>
<dbReference type="InterPro" id="IPR001736">
    <property type="entry name" value="PLipase_D/transphosphatidylase"/>
</dbReference>
<dbReference type="Proteomes" id="UP000327493">
    <property type="component" value="Chromosome 20"/>
</dbReference>
<dbReference type="Gene3D" id="2.60.200.20">
    <property type="match status" value="2"/>
</dbReference>
<evidence type="ECO:0000256" key="4">
    <source>
        <dbReference type="ARBA" id="ARBA00010436"/>
    </source>
</evidence>
<dbReference type="InterPro" id="IPR051176">
    <property type="entry name" value="Cent_Immune-Sig_Mod"/>
</dbReference>
<evidence type="ECO:0000313" key="14">
    <source>
        <dbReference type="EMBL" id="KAA8582319.1"/>
    </source>
</evidence>
<feature type="compositionally biased region" description="Polar residues" evidence="11">
    <location>
        <begin position="1157"/>
        <end position="1176"/>
    </location>
</feature>
<evidence type="ECO:0000256" key="7">
    <source>
        <dbReference type="ARBA" id="ARBA00022884"/>
    </source>
</evidence>
<evidence type="ECO:0000256" key="3">
    <source>
        <dbReference type="ARBA" id="ARBA00010349"/>
    </source>
</evidence>
<dbReference type="Pfam" id="PF02290">
    <property type="entry name" value="SRP14"/>
    <property type="match status" value="1"/>
</dbReference>
<dbReference type="PROSITE" id="PS50035">
    <property type="entry name" value="PLD"/>
    <property type="match status" value="2"/>
</dbReference>